<name>A0ABQ2N2D9_9MICO</name>
<organism evidence="2 3">
    <name type="scientific">Microbacterium nanhaiense</name>
    <dbReference type="NCBI Taxonomy" id="1301026"/>
    <lineage>
        <taxon>Bacteria</taxon>
        <taxon>Bacillati</taxon>
        <taxon>Actinomycetota</taxon>
        <taxon>Actinomycetes</taxon>
        <taxon>Micrococcales</taxon>
        <taxon>Microbacteriaceae</taxon>
        <taxon>Microbacterium</taxon>
    </lineage>
</organism>
<evidence type="ECO:0000313" key="3">
    <source>
        <dbReference type="Proteomes" id="UP000638043"/>
    </source>
</evidence>
<evidence type="ECO:0008006" key="4">
    <source>
        <dbReference type="Google" id="ProtNLM"/>
    </source>
</evidence>
<accession>A0ABQ2N2D9</accession>
<feature type="transmembrane region" description="Helical" evidence="1">
    <location>
        <begin position="16"/>
        <end position="36"/>
    </location>
</feature>
<dbReference type="NCBIfam" id="NF041390">
    <property type="entry name" value="TadE_Rv3655c"/>
    <property type="match status" value="1"/>
</dbReference>
<keyword evidence="1" id="KW-0812">Transmembrane</keyword>
<proteinExistence type="predicted"/>
<reference evidence="3" key="1">
    <citation type="journal article" date="2019" name="Int. J. Syst. Evol. Microbiol.">
        <title>The Global Catalogue of Microorganisms (GCM) 10K type strain sequencing project: providing services to taxonomists for standard genome sequencing and annotation.</title>
        <authorList>
            <consortium name="The Broad Institute Genomics Platform"/>
            <consortium name="The Broad Institute Genome Sequencing Center for Infectious Disease"/>
            <person name="Wu L."/>
            <person name="Ma J."/>
        </authorList>
    </citation>
    <scope>NUCLEOTIDE SEQUENCE [LARGE SCALE GENOMIC DNA]</scope>
    <source>
        <strain evidence="3">CGMCC 4.7181</strain>
    </source>
</reference>
<dbReference type="EMBL" id="BMMQ01000005">
    <property type="protein sequence ID" value="GGO64360.1"/>
    <property type="molecule type" value="Genomic_DNA"/>
</dbReference>
<gene>
    <name evidence="2" type="ORF">GCM10010910_19020</name>
</gene>
<dbReference type="RefSeq" id="WP_188701275.1">
    <property type="nucleotide sequence ID" value="NZ_BMMQ01000005.1"/>
</dbReference>
<protein>
    <recommendedName>
        <fullName evidence="4">TadE-like protein</fullName>
    </recommendedName>
</protein>
<comment type="caution">
    <text evidence="2">The sequence shown here is derived from an EMBL/GenBank/DDBJ whole genome shotgun (WGS) entry which is preliminary data.</text>
</comment>
<evidence type="ECO:0000256" key="1">
    <source>
        <dbReference type="SAM" id="Phobius"/>
    </source>
</evidence>
<keyword evidence="3" id="KW-1185">Reference proteome</keyword>
<sequence length="112" mass="10882">MIGTDTRDRGSVSAEFAVAVPAVAVLIALAVGALGAGSVQVRLQDAAADAARLAARGEQSRAAGVVGAAVAGAHSAIGARGDLVCVTAGTEVRIAVFTVPVWAESCALEGGL</sequence>
<keyword evidence="1" id="KW-1133">Transmembrane helix</keyword>
<keyword evidence="1" id="KW-0472">Membrane</keyword>
<dbReference type="InterPro" id="IPR049790">
    <property type="entry name" value="Rv3655c/TadE"/>
</dbReference>
<dbReference type="Proteomes" id="UP000638043">
    <property type="component" value="Unassembled WGS sequence"/>
</dbReference>
<evidence type="ECO:0000313" key="2">
    <source>
        <dbReference type="EMBL" id="GGO64360.1"/>
    </source>
</evidence>